<feature type="region of interest" description="Disordered" evidence="3">
    <location>
        <begin position="311"/>
        <end position="371"/>
    </location>
</feature>
<dbReference type="OrthoDB" id="7451790at2759"/>
<dbReference type="GeneID" id="59380923"/>
<dbReference type="SMART" id="SM00364">
    <property type="entry name" value="LRR_BAC"/>
    <property type="match status" value="4"/>
</dbReference>
<evidence type="ECO:0000256" key="3">
    <source>
        <dbReference type="SAM" id="MobiDB-lite"/>
    </source>
</evidence>
<dbReference type="SMART" id="SM00369">
    <property type="entry name" value="LRR_TYP"/>
    <property type="match status" value="7"/>
</dbReference>
<feature type="compositionally biased region" description="Low complexity" evidence="3">
    <location>
        <begin position="825"/>
        <end position="835"/>
    </location>
</feature>
<evidence type="ECO:0000313" key="4">
    <source>
        <dbReference type="EMBL" id="KAF7422941.1"/>
    </source>
</evidence>
<dbReference type="SUPFAM" id="SSF52047">
    <property type="entry name" value="RNI-like"/>
    <property type="match status" value="1"/>
</dbReference>
<dbReference type="InterPro" id="IPR001611">
    <property type="entry name" value="Leu-rich_rpt"/>
</dbReference>
<dbReference type="VEuPathDB" id="FungiDB:PC9H_011105"/>
<feature type="region of interest" description="Disordered" evidence="3">
    <location>
        <begin position="105"/>
        <end position="191"/>
    </location>
</feature>
<dbReference type="InterPro" id="IPR003591">
    <property type="entry name" value="Leu-rich_rpt_typical-subtyp"/>
</dbReference>
<feature type="compositionally biased region" description="Acidic residues" evidence="3">
    <location>
        <begin position="687"/>
        <end position="706"/>
    </location>
</feature>
<feature type="compositionally biased region" description="Polar residues" evidence="3">
    <location>
        <begin position="756"/>
        <end position="781"/>
    </location>
</feature>
<dbReference type="PANTHER" id="PTHR47566">
    <property type="match status" value="1"/>
</dbReference>
<gene>
    <name evidence="4" type="ORF">PC9H_011105</name>
</gene>
<organism evidence="4 5">
    <name type="scientific">Pleurotus ostreatus</name>
    <name type="common">Oyster mushroom</name>
    <name type="synonym">White-rot fungus</name>
    <dbReference type="NCBI Taxonomy" id="5322"/>
    <lineage>
        <taxon>Eukaryota</taxon>
        <taxon>Fungi</taxon>
        <taxon>Dikarya</taxon>
        <taxon>Basidiomycota</taxon>
        <taxon>Agaricomycotina</taxon>
        <taxon>Agaricomycetes</taxon>
        <taxon>Agaricomycetidae</taxon>
        <taxon>Agaricales</taxon>
        <taxon>Pleurotineae</taxon>
        <taxon>Pleurotaceae</taxon>
        <taxon>Pleurotus</taxon>
    </lineage>
</organism>
<evidence type="ECO:0000313" key="5">
    <source>
        <dbReference type="Proteomes" id="UP000623687"/>
    </source>
</evidence>
<dbReference type="GO" id="GO:0061499">
    <property type="term" value="C:outer plaque of mitotic spindle pole body"/>
    <property type="evidence" value="ECO:0007669"/>
    <property type="project" value="TreeGrafter"/>
</dbReference>
<dbReference type="InterPro" id="IPR032675">
    <property type="entry name" value="LRR_dom_sf"/>
</dbReference>
<feature type="compositionally biased region" description="Polar residues" evidence="3">
    <location>
        <begin position="311"/>
        <end position="320"/>
    </location>
</feature>
<keyword evidence="2" id="KW-0677">Repeat</keyword>
<dbReference type="Gene3D" id="3.80.10.10">
    <property type="entry name" value="Ribonuclease Inhibitor"/>
    <property type="match status" value="3"/>
</dbReference>
<evidence type="ECO:0000256" key="2">
    <source>
        <dbReference type="ARBA" id="ARBA00022737"/>
    </source>
</evidence>
<keyword evidence="5" id="KW-1185">Reference proteome</keyword>
<dbReference type="RefSeq" id="XP_036627973.1">
    <property type="nucleotide sequence ID" value="XM_036780590.1"/>
</dbReference>
<feature type="region of interest" description="Disordered" evidence="3">
    <location>
        <begin position="1380"/>
        <end position="1408"/>
    </location>
</feature>
<feature type="compositionally biased region" description="Gly residues" evidence="3">
    <location>
        <begin position="1184"/>
        <end position="1202"/>
    </location>
</feature>
<feature type="compositionally biased region" description="Polar residues" evidence="3">
    <location>
        <begin position="868"/>
        <end position="882"/>
    </location>
</feature>
<dbReference type="EMBL" id="JACETU010000008">
    <property type="protein sequence ID" value="KAF7422941.1"/>
    <property type="molecule type" value="Genomic_DNA"/>
</dbReference>
<name>A0A8H6ZNQ3_PLEOS</name>
<feature type="region of interest" description="Disordered" evidence="3">
    <location>
        <begin position="606"/>
        <end position="642"/>
    </location>
</feature>
<dbReference type="Proteomes" id="UP000623687">
    <property type="component" value="Unassembled WGS sequence"/>
</dbReference>
<feature type="compositionally biased region" description="Polar residues" evidence="3">
    <location>
        <begin position="156"/>
        <end position="166"/>
    </location>
</feature>
<feature type="region of interest" description="Disordered" evidence="3">
    <location>
        <begin position="755"/>
        <end position="932"/>
    </location>
</feature>
<dbReference type="SUPFAM" id="SSF52058">
    <property type="entry name" value="L domain-like"/>
    <property type="match status" value="1"/>
</dbReference>
<feature type="region of interest" description="Disordered" evidence="3">
    <location>
        <begin position="684"/>
        <end position="727"/>
    </location>
</feature>
<feature type="compositionally biased region" description="Polar residues" evidence="3">
    <location>
        <begin position="455"/>
        <end position="468"/>
    </location>
</feature>
<feature type="compositionally biased region" description="Basic and acidic residues" evidence="3">
    <location>
        <begin position="422"/>
        <end position="432"/>
    </location>
</feature>
<accession>A0A8H6ZNQ3</accession>
<feature type="compositionally biased region" description="Polar residues" evidence="3">
    <location>
        <begin position="892"/>
        <end position="909"/>
    </location>
</feature>
<protein>
    <recommendedName>
        <fullName evidence="6">Septation initiation network scaffold protein cdc11</fullName>
    </recommendedName>
</protein>
<feature type="compositionally biased region" description="Low complexity" evidence="3">
    <location>
        <begin position="1382"/>
        <end position="1398"/>
    </location>
</feature>
<dbReference type="GO" id="GO:0035591">
    <property type="term" value="F:signaling adaptor activity"/>
    <property type="evidence" value="ECO:0007669"/>
    <property type="project" value="TreeGrafter"/>
</dbReference>
<feature type="compositionally biased region" description="Low complexity" evidence="3">
    <location>
        <begin position="352"/>
        <end position="371"/>
    </location>
</feature>
<dbReference type="GO" id="GO:0031028">
    <property type="term" value="P:septation initiation signaling"/>
    <property type="evidence" value="ECO:0007669"/>
    <property type="project" value="TreeGrafter"/>
</dbReference>
<dbReference type="GO" id="GO:1902412">
    <property type="term" value="P:regulation of mitotic cytokinesis"/>
    <property type="evidence" value="ECO:0007669"/>
    <property type="project" value="TreeGrafter"/>
</dbReference>
<dbReference type="PROSITE" id="PS51450">
    <property type="entry name" value="LRR"/>
    <property type="match status" value="2"/>
</dbReference>
<comment type="caution">
    <text evidence="4">The sequence shown here is derived from an EMBL/GenBank/DDBJ whole genome shotgun (WGS) entry which is preliminary data.</text>
</comment>
<feature type="compositionally biased region" description="Polar residues" evidence="3">
    <location>
        <begin position="437"/>
        <end position="447"/>
    </location>
</feature>
<feature type="compositionally biased region" description="Basic and acidic residues" evidence="3">
    <location>
        <begin position="609"/>
        <end position="638"/>
    </location>
</feature>
<feature type="compositionally biased region" description="Basic residues" evidence="3">
    <location>
        <begin position="789"/>
        <end position="803"/>
    </location>
</feature>
<feature type="region of interest" description="Disordered" evidence="3">
    <location>
        <begin position="399"/>
        <end position="468"/>
    </location>
</feature>
<evidence type="ECO:0008006" key="6">
    <source>
        <dbReference type="Google" id="ProtNLM"/>
    </source>
</evidence>
<reference evidence="4" key="1">
    <citation type="submission" date="2019-07" db="EMBL/GenBank/DDBJ databases">
        <authorList>
            <person name="Palmer J.M."/>
        </authorList>
    </citation>
    <scope>NUCLEOTIDE SEQUENCE</scope>
    <source>
        <strain evidence="4">PC9</strain>
    </source>
</reference>
<dbReference type="PANTHER" id="PTHR47566:SF1">
    <property type="entry name" value="PROTEIN NUD1"/>
    <property type="match status" value="1"/>
</dbReference>
<dbReference type="InterPro" id="IPR052574">
    <property type="entry name" value="CDIRP"/>
</dbReference>
<proteinExistence type="predicted"/>
<dbReference type="Pfam" id="PF13855">
    <property type="entry name" value="LRR_8"/>
    <property type="match status" value="1"/>
</dbReference>
<dbReference type="SMART" id="SM00365">
    <property type="entry name" value="LRR_SD22"/>
    <property type="match status" value="5"/>
</dbReference>
<sequence length="1480" mass="159869">MAAIASSSRPAWQTEELQEEWIEDTEEDDLRDDFLSANRSQSISFTAPLATTIVTNHSLNETTPSRSAAGTFLIREDVQAEPFLPKTPGRHKKGLIKDFFTPLPLERMFEPPSPPAEEDRPAELSPNHQDPGENDGTPESQPGLKDLEGRPFTFAMSRSGSLRPQGNGSGAFPQAQSTPNPPPSTKPVAPMTDPRLRLFQFQYDTFTREHLSAMVDSIAINSPSGQTGSSRDQSPVLRLPRVAEAAGDRDTLARMRSAKRIKLSPRSDFYGEDAGEDAIIARPKPIGRDYVGESQSLMQKIKQARDFSTISTEASAQHSPAGTVIEHPSNPVDVTNVESGRADANRLGLPEAGSSNSSATGSSINSRSGSAYREQAEALMAQIRGDVKSQKRLFSGDTDTTTFTAPFESSVDTIQTQLTQRTGKDPAREGSLRHQRIASSNSTGSTRSKPRNSPRRVSNPISKASSSRTISNLADGVADMNLRNSRNTAIVVTITPPTTILHPSEAAALATRAPAAYPAYSIRSATNDDLNRFVSSSTTASGTTITSGTAASSFVKHAGPAQIRTIAPQDLPTLPDKVGKMVYDKVLMKWVKNPAFEASTGPGAFASLHDAEGESEDPFRDIDSLDDSRARDQPDLSRRTAATDIDEVMSRIEEVSEVDEEEAELTSFSFDDPTAGIVPVMTGVETEGSDGGDYDESTDSADEQEENAVVPNEVSGDGFETEDELRPTEASLAEAESDLRYSIESLSIVAVVVSPQRRSTGPAQASTPRVRSVLKSATATPVSVMKDSSRHRTPANKHRHRRSVSFSDGKRDGPIRGLSRTMEDSLSLASSSGASENNTIRDAGHTTPGFVPSARSKRIADLVENLESDSGSENNESPTKTSTSERPDELQPLTSRDPNSAAGSITSRGNDSRRVSSRSSKHAVLSPTRSYRGIPTTTGNATFLTECSFGVAHDRLVQVITDVQPFEPHWEELSHIDLSEKKIESVARLKEFLPHLDSLSLNSNQLSWLSGVPSSVRTLSVSSNSLTALSSFGHLLNLENLDISKNDIDSLRQLSCLRHLRELRADANKIGSIDGLERMDGLVKLSLQGNLIQAVDLAQCRWTRLEMLNLSQNHLDNISGLASLPSLIALNVDSNDLTRLEFTASMPKLRILRASHNRLQELDVGLIMNLRTLYADGNVLGGGGEGGRARGGPSSGRAGSEGGKLQNLDRLAKLENLSLRNQSGGALGLRPRDIRDVKRLYLSGNPLPTSFFSTSTTPFYNLLYLEVAGCRISSLPPTVSSLFPNLRVLNLNYNFLDEADVCALLGGVNAPAAGSNSAGYSNGLGRLRKLMIVGSRVRSMKKVVGLLSRLREVELLDFRMNPCTLGWYLPLLVKDIPGALQPSKTSSSSSEPATSNSNGAESRPRDTWQELDTKFRRDLPDDAYIGRLAYRGLVMRACGGIRMLDGVEVTEKERKKAMGVLKGIGARKRDGGTGGAAGKD</sequence>
<evidence type="ECO:0000256" key="1">
    <source>
        <dbReference type="ARBA" id="ARBA00022614"/>
    </source>
</evidence>
<feature type="region of interest" description="Disordered" evidence="3">
    <location>
        <begin position="1184"/>
        <end position="1203"/>
    </location>
</feature>
<feature type="compositionally biased region" description="Polar residues" evidence="3">
    <location>
        <begin position="410"/>
        <end position="421"/>
    </location>
</feature>
<keyword evidence="1" id="KW-0433">Leucine-rich repeat</keyword>